<dbReference type="InterPro" id="IPR013151">
    <property type="entry name" value="Immunoglobulin_dom"/>
</dbReference>
<dbReference type="SMART" id="SM00409">
    <property type="entry name" value="IG"/>
    <property type="match status" value="4"/>
</dbReference>
<reference evidence="5" key="2">
    <citation type="submission" date="2025-09" db="UniProtKB">
        <authorList>
            <consortium name="Ensembl"/>
        </authorList>
    </citation>
    <scope>IDENTIFICATION</scope>
</reference>
<dbReference type="Proteomes" id="UP000261520">
    <property type="component" value="Unplaced"/>
</dbReference>
<evidence type="ECO:0000256" key="1">
    <source>
        <dbReference type="ARBA" id="ARBA00022729"/>
    </source>
</evidence>
<dbReference type="InterPro" id="IPR003598">
    <property type="entry name" value="Ig_sub2"/>
</dbReference>
<name>A0A3B4A3D7_9GOBI</name>
<dbReference type="FunFam" id="2.60.40.10:FF:000130">
    <property type="entry name" value="Hemicentin 1"/>
    <property type="match status" value="1"/>
</dbReference>
<dbReference type="GO" id="GO:0008046">
    <property type="term" value="F:axon guidance receptor activity"/>
    <property type="evidence" value="ECO:0007669"/>
    <property type="project" value="TreeGrafter"/>
</dbReference>
<dbReference type="Pfam" id="PF13927">
    <property type="entry name" value="Ig_3"/>
    <property type="match status" value="1"/>
</dbReference>
<dbReference type="InterPro" id="IPR007110">
    <property type="entry name" value="Ig-like_dom"/>
</dbReference>
<proteinExistence type="predicted"/>
<feature type="domain" description="Ig-like" evidence="4">
    <location>
        <begin position="187"/>
        <end position="227"/>
    </location>
</feature>
<dbReference type="SUPFAM" id="SSF48726">
    <property type="entry name" value="Immunoglobulin"/>
    <property type="match status" value="4"/>
</dbReference>
<keyword evidence="3" id="KW-0393">Immunoglobulin domain</keyword>
<reference evidence="5" key="1">
    <citation type="submission" date="2025-08" db="UniProtKB">
        <authorList>
            <consortium name="Ensembl"/>
        </authorList>
    </citation>
    <scope>IDENTIFICATION</scope>
</reference>
<organism evidence="5 6">
    <name type="scientific">Periophthalmus magnuspinnatus</name>
    <dbReference type="NCBI Taxonomy" id="409849"/>
    <lineage>
        <taxon>Eukaryota</taxon>
        <taxon>Metazoa</taxon>
        <taxon>Chordata</taxon>
        <taxon>Craniata</taxon>
        <taxon>Vertebrata</taxon>
        <taxon>Euteleostomi</taxon>
        <taxon>Actinopterygii</taxon>
        <taxon>Neopterygii</taxon>
        <taxon>Teleostei</taxon>
        <taxon>Neoteleostei</taxon>
        <taxon>Acanthomorphata</taxon>
        <taxon>Gobiaria</taxon>
        <taxon>Gobiiformes</taxon>
        <taxon>Gobioidei</taxon>
        <taxon>Gobiidae</taxon>
        <taxon>Oxudercinae</taxon>
        <taxon>Periophthalmus</taxon>
    </lineage>
</organism>
<dbReference type="GO" id="GO:0050808">
    <property type="term" value="P:synapse organization"/>
    <property type="evidence" value="ECO:0007669"/>
    <property type="project" value="TreeGrafter"/>
</dbReference>
<dbReference type="STRING" id="409849.ENSPMGP00000010996"/>
<keyword evidence="6" id="KW-1185">Reference proteome</keyword>
<dbReference type="InterPro" id="IPR036179">
    <property type="entry name" value="Ig-like_dom_sf"/>
</dbReference>
<feature type="domain" description="Ig-like" evidence="4">
    <location>
        <begin position="234"/>
        <end position="346"/>
    </location>
</feature>
<dbReference type="Pfam" id="PF00047">
    <property type="entry name" value="ig"/>
    <property type="match status" value="1"/>
</dbReference>
<protein>
    <recommendedName>
        <fullName evidence="4">Ig-like domain-containing protein</fullName>
    </recommendedName>
</protein>
<dbReference type="Ensembl" id="ENSPMGT00000011727.1">
    <property type="protein sequence ID" value="ENSPMGP00000010996.1"/>
    <property type="gene ID" value="ENSPMGG00000009113.1"/>
</dbReference>
<dbReference type="AlphaFoldDB" id="A0A3B4A3D7"/>
<dbReference type="InterPro" id="IPR013783">
    <property type="entry name" value="Ig-like_fold"/>
</dbReference>
<feature type="domain" description="Ig-like" evidence="4">
    <location>
        <begin position="108"/>
        <end position="180"/>
    </location>
</feature>
<dbReference type="GO" id="GO:0007156">
    <property type="term" value="P:homophilic cell adhesion via plasma membrane adhesion molecules"/>
    <property type="evidence" value="ECO:0007669"/>
    <property type="project" value="TreeGrafter"/>
</dbReference>
<dbReference type="PROSITE" id="PS50835">
    <property type="entry name" value="IG_LIKE"/>
    <property type="match status" value="3"/>
</dbReference>
<dbReference type="InterPro" id="IPR050958">
    <property type="entry name" value="Cell_Adh-Cytoskel_Orgn"/>
</dbReference>
<dbReference type="InterPro" id="IPR003599">
    <property type="entry name" value="Ig_sub"/>
</dbReference>
<accession>A0A3B4A3D7</accession>
<dbReference type="GO" id="GO:0005886">
    <property type="term" value="C:plasma membrane"/>
    <property type="evidence" value="ECO:0007669"/>
    <property type="project" value="TreeGrafter"/>
</dbReference>
<evidence type="ECO:0000256" key="2">
    <source>
        <dbReference type="ARBA" id="ARBA00023157"/>
    </source>
</evidence>
<keyword evidence="2" id="KW-1015">Disulfide bond</keyword>
<evidence type="ECO:0000313" key="6">
    <source>
        <dbReference type="Proteomes" id="UP000261520"/>
    </source>
</evidence>
<evidence type="ECO:0000259" key="4">
    <source>
        <dbReference type="PROSITE" id="PS50835"/>
    </source>
</evidence>
<dbReference type="FunFam" id="2.60.40.10:FF:000285">
    <property type="entry name" value="Hemicentin 1"/>
    <property type="match status" value="1"/>
</dbReference>
<sequence>MSVMRWSKNVKWSWAIPLVCHVKVMPFLRPKSAGTKMGKNSPLLMAFCYCQVILQWQWSIRGNRLELGPLTLSHAGTYTCVAKNSEGQTQREYKLTVLGEFYKLAPLGQELTLECKANGIPSPQISWLKDGVTLAGSETQHIHMTPDGSTLTLLRLSAEDSGTYTCLAISPSGQDSKIYTLFVLVPPSISGETTVPREVQAPQDSAVSLECHAVGNPPPQISWLKNGRPLLLSPRSRLLSVQLSDSGVYTCIARSRAGLAELSYDVQPVTVVQGSLVTLTCEARGVPPPTLTWFKDGQPLSLHRNLLLDGQETRLQLPDVAPGDAGLYSCVASNQAGSSTKGFNLTVLAK</sequence>
<dbReference type="Pfam" id="PF07679">
    <property type="entry name" value="I-set"/>
    <property type="match status" value="2"/>
</dbReference>
<dbReference type="InterPro" id="IPR013098">
    <property type="entry name" value="Ig_I-set"/>
</dbReference>
<dbReference type="SMART" id="SM00408">
    <property type="entry name" value="IGc2"/>
    <property type="match status" value="4"/>
</dbReference>
<dbReference type="GO" id="GO:0043025">
    <property type="term" value="C:neuronal cell body"/>
    <property type="evidence" value="ECO:0007669"/>
    <property type="project" value="TreeGrafter"/>
</dbReference>
<dbReference type="CDD" id="cd00096">
    <property type="entry name" value="Ig"/>
    <property type="match status" value="3"/>
</dbReference>
<dbReference type="Gene3D" id="2.60.40.10">
    <property type="entry name" value="Immunoglobulins"/>
    <property type="match status" value="4"/>
</dbReference>
<keyword evidence="1" id="KW-0732">Signal</keyword>
<evidence type="ECO:0000256" key="3">
    <source>
        <dbReference type="ARBA" id="ARBA00023319"/>
    </source>
</evidence>
<dbReference type="PANTHER" id="PTHR45080">
    <property type="entry name" value="CONTACTIN 5"/>
    <property type="match status" value="1"/>
</dbReference>
<dbReference type="GO" id="GO:0030424">
    <property type="term" value="C:axon"/>
    <property type="evidence" value="ECO:0007669"/>
    <property type="project" value="TreeGrafter"/>
</dbReference>
<dbReference type="PANTHER" id="PTHR45080:SF8">
    <property type="entry name" value="IG-LIKE DOMAIN-CONTAINING PROTEIN"/>
    <property type="match status" value="1"/>
</dbReference>
<evidence type="ECO:0000313" key="5">
    <source>
        <dbReference type="Ensembl" id="ENSPMGP00000010996.1"/>
    </source>
</evidence>